<reference evidence="3 4" key="1">
    <citation type="journal article" date="2014" name="Genome Biol. Evol.">
        <title>The genome of the myxosporean Thelohanellus kitauei shows adaptations to nutrient acquisition within its fish host.</title>
        <authorList>
            <person name="Yang Y."/>
            <person name="Xiong J."/>
            <person name="Zhou Z."/>
            <person name="Huo F."/>
            <person name="Miao W."/>
            <person name="Ran C."/>
            <person name="Liu Y."/>
            <person name="Zhang J."/>
            <person name="Feng J."/>
            <person name="Wang M."/>
            <person name="Wang M."/>
            <person name="Wang L."/>
            <person name="Yao B."/>
        </authorList>
    </citation>
    <scope>NUCLEOTIDE SEQUENCE [LARGE SCALE GENOMIC DNA]</scope>
    <source>
        <strain evidence="3">Wuqing</strain>
    </source>
</reference>
<dbReference type="GO" id="GO:0005634">
    <property type="term" value="C:nucleus"/>
    <property type="evidence" value="ECO:0007669"/>
    <property type="project" value="TreeGrafter"/>
</dbReference>
<dbReference type="GO" id="GO:0000981">
    <property type="term" value="F:DNA-binding transcription factor activity, RNA polymerase II-specific"/>
    <property type="evidence" value="ECO:0007669"/>
    <property type="project" value="TreeGrafter"/>
</dbReference>
<dbReference type="AlphaFoldDB" id="A0A0C2ME49"/>
<gene>
    <name evidence="3" type="ORF">RF11_06274</name>
</gene>
<dbReference type="Pfam" id="PF04845">
    <property type="entry name" value="PurA"/>
    <property type="match status" value="1"/>
</dbReference>
<evidence type="ECO:0000256" key="1">
    <source>
        <dbReference type="ARBA" id="ARBA00009251"/>
    </source>
</evidence>
<sequence>MHLQPLESNMYRRTPASKCKGIQYRTTPRDLMKKEVSIPGFHTYYLSLRQNKNSRYFVIKDIDNYCGNSRIIVPMDHCQEFLYIIRKIIEFNEEVLSMKMEGKYPKKTGIINTSKMYTEIGRRYYFDVCYRNYELYLKLTYKYDDRKDTLYIYPDVLIAFAKIIEEFQKRYPSLDGEDDIHPKMNRSFNKQRRCSATCSRYSTSTFCPITNGPSSAEFPQNINFQHSSAEPVERETNHGLKVCSDLAQCIITLDYKKYKFEIVEGYNTFMRTTETCGDNKHKTIYIPIECVKKFKDALEEIDVGFSKIRSDGEKGHKS</sequence>
<dbReference type="Gene3D" id="3.30.2450.30">
    <property type="match status" value="2"/>
</dbReference>
<comment type="caution">
    <text evidence="3">The sequence shown here is derived from an EMBL/GenBank/DDBJ whole genome shotgun (WGS) entry which is preliminary data.</text>
</comment>
<evidence type="ECO:0000313" key="4">
    <source>
        <dbReference type="Proteomes" id="UP000031668"/>
    </source>
</evidence>
<evidence type="ECO:0000313" key="3">
    <source>
        <dbReference type="EMBL" id="KII62614.1"/>
    </source>
</evidence>
<name>A0A0C2ME49_THEKT</name>
<evidence type="ECO:0000256" key="2">
    <source>
        <dbReference type="ARBA" id="ARBA00023125"/>
    </source>
</evidence>
<organism evidence="3 4">
    <name type="scientific">Thelohanellus kitauei</name>
    <name type="common">Myxosporean</name>
    <dbReference type="NCBI Taxonomy" id="669202"/>
    <lineage>
        <taxon>Eukaryota</taxon>
        <taxon>Metazoa</taxon>
        <taxon>Cnidaria</taxon>
        <taxon>Myxozoa</taxon>
        <taxon>Myxosporea</taxon>
        <taxon>Bivalvulida</taxon>
        <taxon>Platysporina</taxon>
        <taxon>Myxobolidae</taxon>
        <taxon>Thelohanellus</taxon>
    </lineage>
</organism>
<dbReference type="GO" id="GO:0032422">
    <property type="term" value="F:purine-rich negative regulatory element binding"/>
    <property type="evidence" value="ECO:0007669"/>
    <property type="project" value="InterPro"/>
</dbReference>
<comment type="similarity">
    <text evidence="1">Belongs to the PUR DNA-binding protein family.</text>
</comment>
<protein>
    <recommendedName>
        <fullName evidence="5">Transcriptional activator protein Pur-alpha</fullName>
    </recommendedName>
</protein>
<dbReference type="EMBL" id="JWZT01004924">
    <property type="protein sequence ID" value="KII62614.1"/>
    <property type="molecule type" value="Genomic_DNA"/>
</dbReference>
<dbReference type="GO" id="GO:0000977">
    <property type="term" value="F:RNA polymerase II transcription regulatory region sequence-specific DNA binding"/>
    <property type="evidence" value="ECO:0007669"/>
    <property type="project" value="InterPro"/>
</dbReference>
<keyword evidence="2" id="KW-0238">DNA-binding</keyword>
<dbReference type="PANTHER" id="PTHR12611:SF0">
    <property type="entry name" value="PURINE-RICH BINDING PROTEIN-ALPHA, ISOFORM B"/>
    <property type="match status" value="1"/>
</dbReference>
<accession>A0A0C2ME49</accession>
<proteinExistence type="inferred from homology"/>
<keyword evidence="4" id="KW-1185">Reference proteome</keyword>
<dbReference type="InterPro" id="IPR006628">
    <property type="entry name" value="PUR-bd_fam"/>
</dbReference>
<dbReference type="PANTHER" id="PTHR12611">
    <property type="entry name" value="PUR-TRANSCRIPTIONAL ACTIVATOR"/>
    <property type="match status" value="1"/>
</dbReference>
<dbReference type="Proteomes" id="UP000031668">
    <property type="component" value="Unassembled WGS sequence"/>
</dbReference>
<evidence type="ECO:0008006" key="5">
    <source>
        <dbReference type="Google" id="ProtNLM"/>
    </source>
</evidence>